<name>A0A0R3TQT2_RODNA</name>
<evidence type="ECO:0000256" key="1">
    <source>
        <dbReference type="ARBA" id="ARBA00022658"/>
    </source>
</evidence>
<dbReference type="GO" id="GO:0005737">
    <property type="term" value="C:cytoplasm"/>
    <property type="evidence" value="ECO:0007669"/>
    <property type="project" value="TreeGrafter"/>
</dbReference>
<dbReference type="InterPro" id="IPR035899">
    <property type="entry name" value="DBL_dom_sf"/>
</dbReference>
<dbReference type="WBParaSite" id="HNAJ_0000991001-mRNA-1">
    <property type="protein sequence ID" value="HNAJ_0000991001-mRNA-1"/>
    <property type="gene ID" value="HNAJ_0000991001"/>
</dbReference>
<dbReference type="PROSITE" id="PS50010">
    <property type="entry name" value="DH_2"/>
    <property type="match status" value="1"/>
</dbReference>
<proteinExistence type="predicted"/>
<dbReference type="Gene3D" id="1.20.900.10">
    <property type="entry name" value="Dbl homology (DH) domain"/>
    <property type="match status" value="1"/>
</dbReference>
<feature type="compositionally biased region" description="Polar residues" evidence="2">
    <location>
        <begin position="68"/>
        <end position="78"/>
    </location>
</feature>
<dbReference type="PANTHER" id="PTHR22826">
    <property type="entry name" value="RHO GUANINE EXCHANGE FACTOR-RELATED"/>
    <property type="match status" value="1"/>
</dbReference>
<dbReference type="GO" id="GO:0007411">
    <property type="term" value="P:axon guidance"/>
    <property type="evidence" value="ECO:0007669"/>
    <property type="project" value="TreeGrafter"/>
</dbReference>
<dbReference type="SUPFAM" id="SSF48065">
    <property type="entry name" value="DBL homology domain (DH-domain)"/>
    <property type="match status" value="1"/>
</dbReference>
<protein>
    <submittedName>
        <fullName evidence="4">DH domain-containing protein</fullName>
    </submittedName>
</protein>
<feature type="region of interest" description="Disordered" evidence="2">
    <location>
        <begin position="67"/>
        <end position="89"/>
    </location>
</feature>
<dbReference type="PANTHER" id="PTHR22826:SF106">
    <property type="entry name" value="TRIO, ISOFORM A"/>
    <property type="match status" value="1"/>
</dbReference>
<dbReference type="Pfam" id="PF00621">
    <property type="entry name" value="RhoGEF"/>
    <property type="match status" value="1"/>
</dbReference>
<sequence>LVFCLILHKREVETVFNQMSVDVAKDKPLDDKQARLTQSENEASMNIFKPISKSSASTNIIQIDEPSFINSNCPNSDKTGGDEKDGYSVSSDVSKITTEISDDPDAIHAAIEKRKQPLMELAYSEESYVRRLRIVYELYMPAPYRSTPPADASTPGMSSVSPALPVSTSGFEELASKLPLGGPVVPEDLVARWRILWGNWMQLFEWHTGFYEKLKALLDEDPDRIPKLFIDSRARLRSIYSKYCENQIKAAHIAEQHKEFFDEWRIFVGDKEDVVSLLMQPVQRIMRYQLPISEIVKWTERAKIPSLPLWQKALDIMKEIPKDTQLILEVSSIFTLIKMK</sequence>
<dbReference type="STRING" id="102285.A0A0R3TQT2"/>
<dbReference type="GO" id="GO:0005085">
    <property type="term" value="F:guanyl-nucleotide exchange factor activity"/>
    <property type="evidence" value="ECO:0007669"/>
    <property type="project" value="UniProtKB-KW"/>
</dbReference>
<dbReference type="InterPro" id="IPR051336">
    <property type="entry name" value="RhoGEF_Guanine_NuclExch_SF"/>
</dbReference>
<evidence type="ECO:0000256" key="2">
    <source>
        <dbReference type="SAM" id="MobiDB-lite"/>
    </source>
</evidence>
<reference evidence="4" key="1">
    <citation type="submission" date="2017-02" db="UniProtKB">
        <authorList>
            <consortium name="WormBaseParasite"/>
        </authorList>
    </citation>
    <scope>IDENTIFICATION</scope>
</reference>
<dbReference type="AlphaFoldDB" id="A0A0R3TQT2"/>
<dbReference type="InterPro" id="IPR000219">
    <property type="entry name" value="DH_dom"/>
</dbReference>
<evidence type="ECO:0000259" key="3">
    <source>
        <dbReference type="PROSITE" id="PS50010"/>
    </source>
</evidence>
<feature type="domain" description="DH" evidence="3">
    <location>
        <begin position="113"/>
        <end position="327"/>
    </location>
</feature>
<organism evidence="4">
    <name type="scientific">Rodentolepis nana</name>
    <name type="common">Dwarf tapeworm</name>
    <name type="synonym">Hymenolepis nana</name>
    <dbReference type="NCBI Taxonomy" id="102285"/>
    <lineage>
        <taxon>Eukaryota</taxon>
        <taxon>Metazoa</taxon>
        <taxon>Spiralia</taxon>
        <taxon>Lophotrochozoa</taxon>
        <taxon>Platyhelminthes</taxon>
        <taxon>Cestoda</taxon>
        <taxon>Eucestoda</taxon>
        <taxon>Cyclophyllidea</taxon>
        <taxon>Hymenolepididae</taxon>
        <taxon>Rodentolepis</taxon>
    </lineage>
</organism>
<evidence type="ECO:0000313" key="4">
    <source>
        <dbReference type="WBParaSite" id="HNAJ_0000991001-mRNA-1"/>
    </source>
</evidence>
<keyword evidence="1" id="KW-0344">Guanine-nucleotide releasing factor</keyword>
<dbReference type="SMART" id="SM00325">
    <property type="entry name" value="RhoGEF"/>
    <property type="match status" value="1"/>
</dbReference>
<dbReference type="GO" id="GO:0019898">
    <property type="term" value="C:extrinsic component of membrane"/>
    <property type="evidence" value="ECO:0007669"/>
    <property type="project" value="TreeGrafter"/>
</dbReference>
<accession>A0A0R3TQT2</accession>